<protein>
    <submittedName>
        <fullName evidence="5">Helix-turn-helix domain-containing protein</fullName>
    </submittedName>
</protein>
<dbReference type="PROSITE" id="PS01124">
    <property type="entry name" value="HTH_ARAC_FAMILY_2"/>
    <property type="match status" value="1"/>
</dbReference>
<dbReference type="RefSeq" id="WP_136370216.1">
    <property type="nucleotide sequence ID" value="NZ_SSOB01000014.1"/>
</dbReference>
<dbReference type="SUPFAM" id="SSF46689">
    <property type="entry name" value="Homeodomain-like"/>
    <property type="match status" value="2"/>
</dbReference>
<dbReference type="EMBL" id="SSOB01000014">
    <property type="protein sequence ID" value="THF79110.1"/>
    <property type="molecule type" value="Genomic_DNA"/>
</dbReference>
<organism evidence="5 6">
    <name type="scientific">Cohnella fermenti</name>
    <dbReference type="NCBI Taxonomy" id="2565925"/>
    <lineage>
        <taxon>Bacteria</taxon>
        <taxon>Bacillati</taxon>
        <taxon>Bacillota</taxon>
        <taxon>Bacilli</taxon>
        <taxon>Bacillales</taxon>
        <taxon>Paenibacillaceae</taxon>
        <taxon>Cohnella</taxon>
    </lineage>
</organism>
<dbReference type="Proteomes" id="UP000310636">
    <property type="component" value="Unassembled WGS sequence"/>
</dbReference>
<dbReference type="InterPro" id="IPR018062">
    <property type="entry name" value="HTH_AraC-typ_CS"/>
</dbReference>
<evidence type="ECO:0000256" key="3">
    <source>
        <dbReference type="ARBA" id="ARBA00023163"/>
    </source>
</evidence>
<gene>
    <name evidence="5" type="ORF">E6C55_12915</name>
</gene>
<evidence type="ECO:0000259" key="4">
    <source>
        <dbReference type="PROSITE" id="PS01124"/>
    </source>
</evidence>
<reference evidence="5 6" key="1">
    <citation type="submission" date="2019-04" db="EMBL/GenBank/DDBJ databases">
        <title>Cohnella sp. nov. isolated from preserved vegetables.</title>
        <authorList>
            <person name="Lin S.-Y."/>
            <person name="Hung M.-H."/>
            <person name="Young C.-C."/>
        </authorList>
    </citation>
    <scope>NUCLEOTIDE SEQUENCE [LARGE SCALE GENOMIC DNA]</scope>
    <source>
        <strain evidence="5 6">CC-MHH1044</strain>
    </source>
</reference>
<dbReference type="Pfam" id="PF12833">
    <property type="entry name" value="HTH_18"/>
    <property type="match status" value="1"/>
</dbReference>
<dbReference type="PROSITE" id="PS00041">
    <property type="entry name" value="HTH_ARAC_FAMILY_1"/>
    <property type="match status" value="1"/>
</dbReference>
<dbReference type="InterPro" id="IPR009057">
    <property type="entry name" value="Homeodomain-like_sf"/>
</dbReference>
<dbReference type="OrthoDB" id="625043at2"/>
<evidence type="ECO:0000256" key="1">
    <source>
        <dbReference type="ARBA" id="ARBA00023015"/>
    </source>
</evidence>
<dbReference type="Gene3D" id="2.60.120.10">
    <property type="entry name" value="Jelly Rolls"/>
    <property type="match status" value="1"/>
</dbReference>
<evidence type="ECO:0000313" key="6">
    <source>
        <dbReference type="Proteomes" id="UP000310636"/>
    </source>
</evidence>
<dbReference type="InterPro" id="IPR020449">
    <property type="entry name" value="Tscrpt_reg_AraC-type_HTH"/>
</dbReference>
<accession>A0A4S4BVE6</accession>
<evidence type="ECO:0000256" key="2">
    <source>
        <dbReference type="ARBA" id="ARBA00023125"/>
    </source>
</evidence>
<dbReference type="InterPro" id="IPR014710">
    <property type="entry name" value="RmlC-like_jellyroll"/>
</dbReference>
<dbReference type="PRINTS" id="PR00032">
    <property type="entry name" value="HTHARAC"/>
</dbReference>
<dbReference type="SMART" id="SM00342">
    <property type="entry name" value="HTH_ARAC"/>
    <property type="match status" value="1"/>
</dbReference>
<keyword evidence="1" id="KW-0805">Transcription regulation</keyword>
<dbReference type="PANTHER" id="PTHR43280:SF30">
    <property type="entry name" value="MMSAB OPERON REGULATORY PROTEIN"/>
    <property type="match status" value="1"/>
</dbReference>
<proteinExistence type="predicted"/>
<keyword evidence="2" id="KW-0238">DNA-binding</keyword>
<dbReference type="GO" id="GO:0043565">
    <property type="term" value="F:sequence-specific DNA binding"/>
    <property type="evidence" value="ECO:0007669"/>
    <property type="project" value="InterPro"/>
</dbReference>
<sequence>MPDHPALPDYDFDISDIDHMTDREASPTWKLNDVSYPNRYVLAYCREGEAVYHIGGKRLPVGKGDLLFLPKGLVRSAYADPDKPWSFCSVSFDIRFRNEETSGLFERFDPVIRSPHLYRMPALFSELLQIWTGKRSGFTVKCKSILMDILYILIKERDRASYGTAHYNAIERTADLILTNCKRHFSIDDLAAYASLSPSHFRLLFKQITGMTAVQYQNHIRISKAKDLLVSGECNVTEAALAVGFQDIYYFSRLFKKLTGESPSHYAKG</sequence>
<comment type="caution">
    <text evidence="5">The sequence shown here is derived from an EMBL/GenBank/DDBJ whole genome shotgun (WGS) entry which is preliminary data.</text>
</comment>
<keyword evidence="6" id="KW-1185">Reference proteome</keyword>
<dbReference type="SUPFAM" id="SSF51215">
    <property type="entry name" value="Regulatory protein AraC"/>
    <property type="match status" value="1"/>
</dbReference>
<dbReference type="PANTHER" id="PTHR43280">
    <property type="entry name" value="ARAC-FAMILY TRANSCRIPTIONAL REGULATOR"/>
    <property type="match status" value="1"/>
</dbReference>
<dbReference type="InterPro" id="IPR003313">
    <property type="entry name" value="AraC-bd"/>
</dbReference>
<feature type="domain" description="HTH araC/xylS-type" evidence="4">
    <location>
        <begin position="171"/>
        <end position="269"/>
    </location>
</feature>
<dbReference type="Pfam" id="PF02311">
    <property type="entry name" value="AraC_binding"/>
    <property type="match status" value="1"/>
</dbReference>
<dbReference type="InterPro" id="IPR018060">
    <property type="entry name" value="HTH_AraC"/>
</dbReference>
<keyword evidence="3" id="KW-0804">Transcription</keyword>
<dbReference type="AlphaFoldDB" id="A0A4S4BVE6"/>
<dbReference type="InterPro" id="IPR037923">
    <property type="entry name" value="HTH-like"/>
</dbReference>
<dbReference type="GO" id="GO:0003700">
    <property type="term" value="F:DNA-binding transcription factor activity"/>
    <property type="evidence" value="ECO:0007669"/>
    <property type="project" value="InterPro"/>
</dbReference>
<dbReference type="Gene3D" id="1.10.10.60">
    <property type="entry name" value="Homeodomain-like"/>
    <property type="match status" value="2"/>
</dbReference>
<name>A0A4S4BVE6_9BACL</name>
<evidence type="ECO:0000313" key="5">
    <source>
        <dbReference type="EMBL" id="THF79110.1"/>
    </source>
</evidence>